<evidence type="ECO:0000256" key="4">
    <source>
        <dbReference type="SAM" id="Phobius"/>
    </source>
</evidence>
<dbReference type="GO" id="GO:0008783">
    <property type="term" value="F:agmatinase activity"/>
    <property type="evidence" value="ECO:0007669"/>
    <property type="project" value="TreeGrafter"/>
</dbReference>
<dbReference type="InterPro" id="IPR023696">
    <property type="entry name" value="Ureohydrolase_dom_sf"/>
</dbReference>
<evidence type="ECO:0000313" key="6">
    <source>
        <dbReference type="EMBL" id="PNQ98695.1"/>
    </source>
</evidence>
<reference evidence="5 7" key="1">
    <citation type="journal article" date="2014" name="Genome Announc.">
        <title>Complete Genome Sequence of the Model Rhizosphere Strain Azospirillum brasilense Az39, Successfully Applied in Agriculture.</title>
        <authorList>
            <person name="Rivera D."/>
            <person name="Revale S."/>
            <person name="Molina R."/>
            <person name="Gualpa J."/>
            <person name="Puente M."/>
            <person name="Maroniche G."/>
            <person name="Paris G."/>
            <person name="Baker D."/>
            <person name="Clavijo B."/>
            <person name="McLay K."/>
            <person name="Spaepen S."/>
            <person name="Perticari A."/>
            <person name="Vazquez M."/>
            <person name="Wisniewski-Dye F."/>
            <person name="Watkins C."/>
            <person name="Martinez-Abarca F."/>
            <person name="Vanderleyden J."/>
            <person name="Cassan F."/>
        </authorList>
    </citation>
    <scope>NUCLEOTIDE SEQUENCE [LARGE SCALE GENOMIC DNA]</scope>
    <source>
        <strain evidence="5 7">Az39</strain>
        <plasmid evidence="5">AbAZ39_p2</plasmid>
    </source>
</reference>
<dbReference type="GO" id="GO:0046872">
    <property type="term" value="F:metal ion binding"/>
    <property type="evidence" value="ECO:0007669"/>
    <property type="project" value="UniProtKB-KW"/>
</dbReference>
<evidence type="ECO:0000313" key="7">
    <source>
        <dbReference type="Proteomes" id="UP000027186"/>
    </source>
</evidence>
<dbReference type="OrthoDB" id="9788689at2"/>
<evidence type="ECO:0000313" key="8">
    <source>
        <dbReference type="Proteomes" id="UP000236268"/>
    </source>
</evidence>
<accession>A0A060DRC5</accession>
<dbReference type="RefSeq" id="WP_014199589.1">
    <property type="nucleotide sequence ID" value="NZ_CP007795.1"/>
</dbReference>
<protein>
    <submittedName>
        <fullName evidence="5">Agmatinase</fullName>
    </submittedName>
</protein>
<keyword evidence="4" id="KW-1133">Transmembrane helix</keyword>
<dbReference type="SUPFAM" id="SSF52768">
    <property type="entry name" value="Arginase/deacetylase"/>
    <property type="match status" value="1"/>
</dbReference>
<accession>A0A2K1G1Q3</accession>
<dbReference type="Pfam" id="PF00491">
    <property type="entry name" value="Arginase"/>
    <property type="match status" value="1"/>
</dbReference>
<dbReference type="GO" id="GO:0033389">
    <property type="term" value="P:putrescine biosynthetic process from arginine, via agmatine"/>
    <property type="evidence" value="ECO:0007669"/>
    <property type="project" value="TreeGrafter"/>
</dbReference>
<dbReference type="EMBL" id="POWG01000010">
    <property type="protein sequence ID" value="PNQ98695.1"/>
    <property type="molecule type" value="Genomic_DNA"/>
</dbReference>
<keyword evidence="5" id="KW-0614">Plasmid</keyword>
<dbReference type="Proteomes" id="UP000027186">
    <property type="component" value="Plasmid AbAZ39_p2"/>
</dbReference>
<keyword evidence="1" id="KW-0479">Metal-binding</keyword>
<dbReference type="PANTHER" id="PTHR11358">
    <property type="entry name" value="ARGINASE/AGMATINASE"/>
    <property type="match status" value="1"/>
</dbReference>
<keyword evidence="2" id="KW-0378">Hydrolase</keyword>
<keyword evidence="4" id="KW-0472">Membrane</keyword>
<evidence type="ECO:0000256" key="3">
    <source>
        <dbReference type="PROSITE-ProRule" id="PRU00742"/>
    </source>
</evidence>
<dbReference type="Gene3D" id="3.40.800.10">
    <property type="entry name" value="Ureohydrolase domain"/>
    <property type="match status" value="1"/>
</dbReference>
<geneLocation type="plasmid" evidence="6">
    <name>p7unnamed</name>
</geneLocation>
<dbReference type="EMBL" id="CP007795">
    <property type="protein sequence ID" value="AIB15265.1"/>
    <property type="molecule type" value="Genomic_DNA"/>
</dbReference>
<feature type="transmembrane region" description="Helical" evidence="4">
    <location>
        <begin position="330"/>
        <end position="348"/>
    </location>
</feature>
<dbReference type="PROSITE" id="PS51409">
    <property type="entry name" value="ARGINASE_2"/>
    <property type="match status" value="1"/>
</dbReference>
<dbReference type="Proteomes" id="UP000236268">
    <property type="component" value="Unassembled WGS sequence"/>
</dbReference>
<reference evidence="6 8" key="2">
    <citation type="submission" date="2018-01" db="EMBL/GenBank/DDBJ databases">
        <title>Whole genome sequence of Azospirillum brasilense REC3 isolated from strawberry roots.</title>
        <authorList>
            <person name="Fontana C.A."/>
            <person name="Salazar S.M."/>
            <person name="Bassi D."/>
            <person name="Puglisi E."/>
            <person name="Lovaisa N.C."/>
            <person name="Toffoli L.M."/>
            <person name="Pedraza R."/>
            <person name="Cocconcelli P.S."/>
        </authorList>
    </citation>
    <scope>NUCLEOTIDE SEQUENCE [LARGE SCALE GENOMIC DNA]</scope>
    <source>
        <strain evidence="6 8">REC3</strain>
        <plasmid evidence="6">p7unnamed</plasmid>
    </source>
</reference>
<dbReference type="PANTHER" id="PTHR11358:SF26">
    <property type="entry name" value="GUANIDINO ACID HYDROLASE, MITOCHONDRIAL"/>
    <property type="match status" value="1"/>
</dbReference>
<organism evidence="5 7">
    <name type="scientific">Azospirillum argentinense</name>
    <dbReference type="NCBI Taxonomy" id="2970906"/>
    <lineage>
        <taxon>Bacteria</taxon>
        <taxon>Pseudomonadati</taxon>
        <taxon>Pseudomonadota</taxon>
        <taxon>Alphaproteobacteria</taxon>
        <taxon>Rhodospirillales</taxon>
        <taxon>Azospirillaceae</taxon>
        <taxon>Azospirillum</taxon>
    </lineage>
</organism>
<dbReference type="AlphaFoldDB" id="A0A060DRC5"/>
<evidence type="ECO:0000256" key="2">
    <source>
        <dbReference type="ARBA" id="ARBA00022801"/>
    </source>
</evidence>
<name>A0A060DRC5_9PROT</name>
<keyword evidence="4" id="KW-0812">Transmembrane</keyword>
<evidence type="ECO:0000313" key="5">
    <source>
        <dbReference type="EMBL" id="AIB15265.1"/>
    </source>
</evidence>
<proteinExistence type="inferred from homology"/>
<gene>
    <name evidence="5" type="ORF">ABAZ39_25565</name>
    <name evidence="6" type="ORF">C1S70_11080</name>
</gene>
<dbReference type="InterPro" id="IPR006035">
    <property type="entry name" value="Ureohydrolase"/>
</dbReference>
<comment type="similarity">
    <text evidence="3">Belongs to the arginase family.</text>
</comment>
<evidence type="ECO:0000256" key="1">
    <source>
        <dbReference type="ARBA" id="ARBA00022723"/>
    </source>
</evidence>
<sequence length="356" mass="39203">MPHYPSWQDTLAGKTWRTTHFPRIKADMPTFLGVPYAIRDEDLAGADAVIIGAPFAAGWGTKYSGVDKAEWLAATVRVRQQSIRYRGGYVQDFDLDIFEHLKVVDYGDVDIPLEASYEGTVERILEAQEGVERKVKAALAAGAVPIVIGQNSPCASYAIGRPVAEHVKGPVGMISLDTHWDCWPYDWATMNDHVAGSTNWKDKLFRDCPSYAIRNLVEIGERGMLENPEIVRHYLRNGACFMPMWKIRTELGIQGVIDNLRHAYDGTAGVYAHFDMDVLGGAGPTEGDILGELAEPIGMTDYEAIRIAHEVGKRGCDGLSFLCIPPGSAIMYRVIVYAVTYFLAGLAMRKAGQTGT</sequence>
<geneLocation type="plasmid" evidence="5 7">
    <name>AbAZ39_p2</name>
</geneLocation>
<dbReference type="KEGG" id="abq:ABAZ39_25565"/>